<dbReference type="Proteomes" id="UP001642360">
    <property type="component" value="Unassembled WGS sequence"/>
</dbReference>
<organism evidence="1 2">
    <name type="scientific">Ilex paraguariensis</name>
    <name type="common">yerba mate</name>
    <dbReference type="NCBI Taxonomy" id="185542"/>
    <lineage>
        <taxon>Eukaryota</taxon>
        <taxon>Viridiplantae</taxon>
        <taxon>Streptophyta</taxon>
        <taxon>Embryophyta</taxon>
        <taxon>Tracheophyta</taxon>
        <taxon>Spermatophyta</taxon>
        <taxon>Magnoliopsida</taxon>
        <taxon>eudicotyledons</taxon>
        <taxon>Gunneridae</taxon>
        <taxon>Pentapetalae</taxon>
        <taxon>asterids</taxon>
        <taxon>campanulids</taxon>
        <taxon>Aquifoliales</taxon>
        <taxon>Aquifoliaceae</taxon>
        <taxon>Ilex</taxon>
    </lineage>
</organism>
<proteinExistence type="predicted"/>
<dbReference type="EMBL" id="CAUOFW020004667">
    <property type="protein sequence ID" value="CAK9166708.1"/>
    <property type="molecule type" value="Genomic_DNA"/>
</dbReference>
<dbReference type="InterPro" id="IPR027417">
    <property type="entry name" value="P-loop_NTPase"/>
</dbReference>
<protein>
    <submittedName>
        <fullName evidence="1">Uncharacterized protein</fullName>
    </submittedName>
</protein>
<dbReference type="AlphaFoldDB" id="A0ABC8THF9"/>
<sequence>MEQQKLEQQPIIIAMKGHPGTGKSTLAHSIASSLKCPLIDKDHVRDSTQSLQQTLLLLSSPPATAHNLLNDLSYEILFQMGSTQVGLGLSVVIDSPLSRRTHLDRLEQLAAVSGARIVIVECQPNDVSEWRRRLERRGEADGSSWHKPASWPELERLVEGYGGCTEYDVGEVPKVVVDTTAAVGVEEQVAFVLEFIASSGGGGGGRRRRGSFCPN</sequence>
<comment type="caution">
    <text evidence="1">The sequence shown here is derived from an EMBL/GenBank/DDBJ whole genome shotgun (WGS) entry which is preliminary data.</text>
</comment>
<keyword evidence="2" id="KW-1185">Reference proteome</keyword>
<evidence type="ECO:0000313" key="1">
    <source>
        <dbReference type="EMBL" id="CAK9166708.1"/>
    </source>
</evidence>
<dbReference type="SUPFAM" id="SSF52540">
    <property type="entry name" value="P-loop containing nucleoside triphosphate hydrolases"/>
    <property type="match status" value="1"/>
</dbReference>
<name>A0ABC8THF9_9AQUA</name>
<dbReference type="PANTHER" id="PTHR37807:SF3">
    <property type="entry name" value="OS07G0160300 PROTEIN"/>
    <property type="match status" value="1"/>
</dbReference>
<accession>A0ABC8THF9</accession>
<dbReference type="PANTHER" id="PTHR37807">
    <property type="entry name" value="OS07G0160300 PROTEIN"/>
    <property type="match status" value="1"/>
</dbReference>
<reference evidence="1 2" key="1">
    <citation type="submission" date="2024-02" db="EMBL/GenBank/DDBJ databases">
        <authorList>
            <person name="Vignale AGUSTIN F."/>
            <person name="Sosa J E."/>
            <person name="Modenutti C."/>
        </authorList>
    </citation>
    <scope>NUCLEOTIDE SEQUENCE [LARGE SCALE GENOMIC DNA]</scope>
</reference>
<dbReference type="Gene3D" id="3.40.50.300">
    <property type="entry name" value="P-loop containing nucleotide triphosphate hydrolases"/>
    <property type="match status" value="1"/>
</dbReference>
<gene>
    <name evidence="1" type="ORF">ILEXP_LOCUS35946</name>
</gene>
<evidence type="ECO:0000313" key="2">
    <source>
        <dbReference type="Proteomes" id="UP001642360"/>
    </source>
</evidence>
<dbReference type="Pfam" id="PF13671">
    <property type="entry name" value="AAA_33"/>
    <property type="match status" value="1"/>
</dbReference>